<reference evidence="4 5" key="1">
    <citation type="submission" date="2015-08" db="EMBL/GenBank/DDBJ databases">
        <title>Draft genome sequence of cellulolytic and xylanolytic Paenibacillus sp. A59, isolated from a decaying forest soil from Patagonia, Argentina.</title>
        <authorList>
            <person name="Ghio S."/>
            <person name="Caceres A.M."/>
            <person name="Talia P."/>
            <person name="Grasso D."/>
            <person name="Campos E."/>
        </authorList>
    </citation>
    <scope>NUCLEOTIDE SEQUENCE [LARGE SCALE GENOMIC DNA]</scope>
    <source>
        <strain evidence="4 5">A59</strain>
    </source>
</reference>
<evidence type="ECO:0000256" key="1">
    <source>
        <dbReference type="ARBA" id="ARBA00022475"/>
    </source>
</evidence>
<evidence type="ECO:0000256" key="3">
    <source>
        <dbReference type="ARBA" id="ARBA00023136"/>
    </source>
</evidence>
<dbReference type="AlphaFoldDB" id="A0A0M9BQ22"/>
<evidence type="ECO:0000313" key="4">
    <source>
        <dbReference type="EMBL" id="KOY15996.1"/>
    </source>
</evidence>
<dbReference type="InterPro" id="IPR009948">
    <property type="entry name" value="Syd"/>
</dbReference>
<comment type="caution">
    <text evidence="4">The sequence shown here is derived from an EMBL/GenBank/DDBJ whole genome shotgun (WGS) entry which is preliminary data.</text>
</comment>
<name>A0A0M9BQ22_9BACL</name>
<dbReference type="CDD" id="cd16323">
    <property type="entry name" value="Syd"/>
    <property type="match status" value="1"/>
</dbReference>
<dbReference type="Proteomes" id="UP000037688">
    <property type="component" value="Unassembled WGS sequence"/>
</dbReference>
<evidence type="ECO:0000256" key="2">
    <source>
        <dbReference type="ARBA" id="ARBA00022519"/>
    </source>
</evidence>
<dbReference type="EMBL" id="LITU01000059">
    <property type="protein sequence ID" value="KOY15996.1"/>
    <property type="molecule type" value="Genomic_DNA"/>
</dbReference>
<keyword evidence="2" id="KW-0997">Cell inner membrane</keyword>
<dbReference type="InterPro" id="IPR038228">
    <property type="entry name" value="Syd_sf"/>
</dbReference>
<organism evidence="4 5">
    <name type="scientific">Paenibacillus xylanivorans</name>
    <dbReference type="NCBI Taxonomy" id="1705561"/>
    <lineage>
        <taxon>Bacteria</taxon>
        <taxon>Bacillati</taxon>
        <taxon>Bacillota</taxon>
        <taxon>Bacilli</taxon>
        <taxon>Bacillales</taxon>
        <taxon>Paenibacillaceae</taxon>
        <taxon>Paenibacillus</taxon>
    </lineage>
</organism>
<dbReference type="Gene3D" id="3.40.1580.20">
    <property type="entry name" value="Syd protein"/>
    <property type="match status" value="1"/>
</dbReference>
<dbReference type="PATRIC" id="fig|1705561.3.peg.2667"/>
<sequence>MQISMRNYFELRLQRYNEGVNFLFTTEYNQKVASIIYQGEINDDGEIGWKPVVKNELHSLDTLEEKFNCKFYSSIYDYFNSYWFADLDGFIDGRYVSLEPVLPGMELKSFEKKLQGYKNNHKNKLGYVVIGIEGNGLVVVVNNHNGKVELEDFERGEFTVLSNNLDEFISSLEMKK</sequence>
<keyword evidence="3" id="KW-0472">Membrane</keyword>
<evidence type="ECO:0000313" key="5">
    <source>
        <dbReference type="Proteomes" id="UP000037688"/>
    </source>
</evidence>
<proteinExistence type="predicted"/>
<gene>
    <name evidence="4" type="ORF">AMS66_13760</name>
</gene>
<dbReference type="GO" id="GO:0009898">
    <property type="term" value="C:cytoplasmic side of plasma membrane"/>
    <property type="evidence" value="ECO:0007669"/>
    <property type="project" value="InterPro"/>
</dbReference>
<keyword evidence="1" id="KW-1003">Cell membrane</keyword>
<accession>A0A0M9BQ22</accession>
<dbReference type="Pfam" id="PF07348">
    <property type="entry name" value="Syd"/>
    <property type="match status" value="1"/>
</dbReference>
<keyword evidence="5" id="KW-1185">Reference proteome</keyword>
<protein>
    <submittedName>
        <fullName evidence="4">Syd protein</fullName>
    </submittedName>
</protein>
<dbReference type="OrthoDB" id="1957448at2"/>